<dbReference type="InterPro" id="IPR002347">
    <property type="entry name" value="SDR_fam"/>
</dbReference>
<evidence type="ECO:0000256" key="8">
    <source>
        <dbReference type="ARBA" id="ARBA00023136"/>
    </source>
</evidence>
<comment type="similarity">
    <text evidence="2 12">Belongs to the short-chain dehydrogenases/reductases (SDR) family.</text>
</comment>
<name>A0A2A9NMH1_9AGAR</name>
<organism evidence="15 16">
    <name type="scientific">Amanita thiersii Skay4041</name>
    <dbReference type="NCBI Taxonomy" id="703135"/>
    <lineage>
        <taxon>Eukaryota</taxon>
        <taxon>Fungi</taxon>
        <taxon>Dikarya</taxon>
        <taxon>Basidiomycota</taxon>
        <taxon>Agaricomycotina</taxon>
        <taxon>Agaricomycetes</taxon>
        <taxon>Agaricomycetidae</taxon>
        <taxon>Agaricales</taxon>
        <taxon>Pluteineae</taxon>
        <taxon>Amanitaceae</taxon>
        <taxon>Amanita</taxon>
    </lineage>
</organism>
<evidence type="ECO:0000256" key="13">
    <source>
        <dbReference type="SAM" id="Phobius"/>
    </source>
</evidence>
<keyword evidence="7" id="KW-0443">Lipid metabolism</keyword>
<evidence type="ECO:0000256" key="9">
    <source>
        <dbReference type="ARBA" id="ARBA00059620"/>
    </source>
</evidence>
<keyword evidence="5 13" id="KW-1133">Transmembrane helix</keyword>
<evidence type="ECO:0000256" key="10">
    <source>
        <dbReference type="ARBA" id="ARBA00068717"/>
    </source>
</evidence>
<dbReference type="Gene3D" id="3.40.50.720">
    <property type="entry name" value="NAD(P)-binding Rossmann-like Domain"/>
    <property type="match status" value="1"/>
</dbReference>
<keyword evidence="3 13" id="KW-0812">Transmembrane</keyword>
<keyword evidence="16" id="KW-1185">Reference proteome</keyword>
<feature type="domain" description="Ketoreductase" evidence="14">
    <location>
        <begin position="92"/>
        <end position="271"/>
    </location>
</feature>
<evidence type="ECO:0000256" key="7">
    <source>
        <dbReference type="ARBA" id="ARBA00023098"/>
    </source>
</evidence>
<keyword evidence="4" id="KW-0521">NADP</keyword>
<dbReference type="PRINTS" id="PR00081">
    <property type="entry name" value="GDHRDH"/>
</dbReference>
<dbReference type="OrthoDB" id="10253736at2759"/>
<dbReference type="Proteomes" id="UP000242287">
    <property type="component" value="Unassembled WGS sequence"/>
</dbReference>
<dbReference type="SMART" id="SM00822">
    <property type="entry name" value="PKS_KR"/>
    <property type="match status" value="1"/>
</dbReference>
<proteinExistence type="inferred from homology"/>
<evidence type="ECO:0000313" key="16">
    <source>
        <dbReference type="Proteomes" id="UP000242287"/>
    </source>
</evidence>
<dbReference type="GO" id="GO:0016020">
    <property type="term" value="C:membrane"/>
    <property type="evidence" value="ECO:0007669"/>
    <property type="project" value="UniProtKB-SubCell"/>
</dbReference>
<dbReference type="PRINTS" id="PR00080">
    <property type="entry name" value="SDRFAMILY"/>
</dbReference>
<protein>
    <recommendedName>
        <fullName evidence="10">Short-chain dehydrogenase/reductase 3</fullName>
    </recommendedName>
    <alternativeName>
        <fullName evidence="11">Retinal short-chain dehydrogenase/reductase 1</fullName>
    </alternativeName>
</protein>
<sequence>MESQATTSFSDNFDVDLVVKVLSHTLFSPFFVFLIPVFYLSQGSKFSDGTVLYPSIYYAVISTFWLVKWCSKVYRNQGGVFSRPEKLDWCEQTVLITGGASGVGKLLAHTLAARNVTVVVLDVNPIDTDNHDITFYKCDVSNWESVKKAAEKVVSEVGHPTIIVNNAGVVQGKLLVDLTPEDINQTFGVNTLGHFWTLKAFLPGMLTQKTGHIVSVASVLGYVGTAQMLDYNASKAAIISMHESLRYELDKQYKCPNIRTTLVCPGHILTPMFSSISFPPNAVHKFLMPSVAPVTIVKKVIAALDEHQSQIIMTPFWTHFMPYLRHLPSFIRDFIQAASGADYSMANFVKVSGRRKEEGPVNGGK</sequence>
<reference evidence="15 16" key="1">
    <citation type="submission" date="2014-02" db="EMBL/GenBank/DDBJ databases">
        <title>Transposable element dynamics among asymbiotic and ectomycorrhizal Amanita fungi.</title>
        <authorList>
            <consortium name="DOE Joint Genome Institute"/>
            <person name="Hess J."/>
            <person name="Skrede I."/>
            <person name="Wolfe B."/>
            <person name="LaButti K."/>
            <person name="Ohm R.A."/>
            <person name="Grigoriev I.V."/>
            <person name="Pringle A."/>
        </authorList>
    </citation>
    <scope>NUCLEOTIDE SEQUENCE [LARGE SCALE GENOMIC DNA]</scope>
    <source>
        <strain evidence="15 16">SKay4041</strain>
    </source>
</reference>
<comment type="subcellular location">
    <subcellularLocation>
        <location evidence="1">Membrane</location>
        <topology evidence="1">Multi-pass membrane protein</topology>
    </subcellularLocation>
</comment>
<evidence type="ECO:0000256" key="4">
    <source>
        <dbReference type="ARBA" id="ARBA00022857"/>
    </source>
</evidence>
<comment type="function">
    <text evidence="9">Catalyzes the reduction of all-trans-retinal to all-trans-retinol in the presence of NADPH.</text>
</comment>
<evidence type="ECO:0000256" key="12">
    <source>
        <dbReference type="RuleBase" id="RU000363"/>
    </source>
</evidence>
<dbReference type="EMBL" id="KZ301989">
    <property type="protein sequence ID" value="PFH51298.1"/>
    <property type="molecule type" value="Genomic_DNA"/>
</dbReference>
<evidence type="ECO:0000256" key="1">
    <source>
        <dbReference type="ARBA" id="ARBA00004141"/>
    </source>
</evidence>
<accession>A0A2A9NMH1</accession>
<evidence type="ECO:0000256" key="11">
    <source>
        <dbReference type="ARBA" id="ARBA00082544"/>
    </source>
</evidence>
<dbReference type="Pfam" id="PF00106">
    <property type="entry name" value="adh_short"/>
    <property type="match status" value="1"/>
</dbReference>
<dbReference type="FunFam" id="3.40.50.720:FF:000131">
    <property type="entry name" value="Short-chain dehydrogenase/reductase 3"/>
    <property type="match status" value="1"/>
</dbReference>
<evidence type="ECO:0000313" key="15">
    <source>
        <dbReference type="EMBL" id="PFH51298.1"/>
    </source>
</evidence>
<gene>
    <name evidence="15" type="ORF">AMATHDRAFT_75026</name>
</gene>
<feature type="transmembrane region" description="Helical" evidence="13">
    <location>
        <begin position="51"/>
        <end position="67"/>
    </location>
</feature>
<dbReference type="PROSITE" id="PS00061">
    <property type="entry name" value="ADH_SHORT"/>
    <property type="match status" value="1"/>
</dbReference>
<keyword evidence="6" id="KW-0560">Oxidoreductase</keyword>
<dbReference type="AlphaFoldDB" id="A0A2A9NMH1"/>
<evidence type="ECO:0000256" key="3">
    <source>
        <dbReference type="ARBA" id="ARBA00022692"/>
    </source>
</evidence>
<evidence type="ECO:0000256" key="6">
    <source>
        <dbReference type="ARBA" id="ARBA00023002"/>
    </source>
</evidence>
<dbReference type="SUPFAM" id="SSF51735">
    <property type="entry name" value="NAD(P)-binding Rossmann-fold domains"/>
    <property type="match status" value="1"/>
</dbReference>
<dbReference type="GO" id="GO:0052650">
    <property type="term" value="F:all-trans-retinol dehydrogenase (NADP+) activity"/>
    <property type="evidence" value="ECO:0007669"/>
    <property type="project" value="UniProtKB-ARBA"/>
</dbReference>
<evidence type="ECO:0000256" key="2">
    <source>
        <dbReference type="ARBA" id="ARBA00006484"/>
    </source>
</evidence>
<dbReference type="InterPro" id="IPR036291">
    <property type="entry name" value="NAD(P)-bd_dom_sf"/>
</dbReference>
<keyword evidence="8 13" id="KW-0472">Membrane</keyword>
<dbReference type="PANTHER" id="PTHR24322:SF736">
    <property type="entry name" value="RETINOL DEHYDROGENASE 10"/>
    <property type="match status" value="1"/>
</dbReference>
<evidence type="ECO:0000259" key="14">
    <source>
        <dbReference type="SMART" id="SM00822"/>
    </source>
</evidence>
<dbReference type="PANTHER" id="PTHR24322">
    <property type="entry name" value="PKSB"/>
    <property type="match status" value="1"/>
</dbReference>
<dbReference type="CDD" id="cd05339">
    <property type="entry name" value="17beta-HSDXI-like_SDR_c"/>
    <property type="match status" value="1"/>
</dbReference>
<dbReference type="InterPro" id="IPR020904">
    <property type="entry name" value="Sc_DH/Rdtase_CS"/>
</dbReference>
<feature type="transmembrane region" description="Helical" evidence="13">
    <location>
        <begin position="17"/>
        <end position="39"/>
    </location>
</feature>
<evidence type="ECO:0000256" key="5">
    <source>
        <dbReference type="ARBA" id="ARBA00022989"/>
    </source>
</evidence>
<dbReference type="InterPro" id="IPR057326">
    <property type="entry name" value="KR_dom"/>
</dbReference>
<dbReference type="STRING" id="703135.A0A2A9NMH1"/>